<dbReference type="SMART" id="SM00248">
    <property type="entry name" value="ANK"/>
    <property type="match status" value="7"/>
</dbReference>
<keyword evidence="5" id="KW-0800">Toxin</keyword>
<evidence type="ECO:0008006" key="12">
    <source>
        <dbReference type="Google" id="ProtNLM"/>
    </source>
</evidence>
<gene>
    <name evidence="10" type="ORF">LAZ67_20001212</name>
</gene>
<keyword evidence="5" id="KW-0638">Presynaptic neurotoxin</keyword>
<dbReference type="PROSITE" id="PS50088">
    <property type="entry name" value="ANK_REPEAT"/>
    <property type="match status" value="5"/>
</dbReference>
<feature type="repeat" description="ANK" evidence="8">
    <location>
        <begin position="143"/>
        <end position="175"/>
    </location>
</feature>
<dbReference type="InterPro" id="IPR002110">
    <property type="entry name" value="Ankyrin_rpt"/>
</dbReference>
<dbReference type="EMBL" id="CP092882">
    <property type="protein sequence ID" value="UYV81443.1"/>
    <property type="molecule type" value="Genomic_DNA"/>
</dbReference>
<keyword evidence="7" id="KW-0472">Membrane</keyword>
<dbReference type="Pfam" id="PF00023">
    <property type="entry name" value="Ank"/>
    <property type="match status" value="1"/>
</dbReference>
<name>A0ABY6LK18_9ARAC</name>
<feature type="repeat" description="ANK" evidence="8">
    <location>
        <begin position="209"/>
        <end position="241"/>
    </location>
</feature>
<evidence type="ECO:0000256" key="7">
    <source>
        <dbReference type="ARBA" id="ARBA00023298"/>
    </source>
</evidence>
<dbReference type="PRINTS" id="PR01415">
    <property type="entry name" value="ANKYRIN"/>
</dbReference>
<organism evidence="10 11">
    <name type="scientific">Cordylochernes scorpioides</name>
    <dbReference type="NCBI Taxonomy" id="51811"/>
    <lineage>
        <taxon>Eukaryota</taxon>
        <taxon>Metazoa</taxon>
        <taxon>Ecdysozoa</taxon>
        <taxon>Arthropoda</taxon>
        <taxon>Chelicerata</taxon>
        <taxon>Arachnida</taxon>
        <taxon>Pseudoscorpiones</taxon>
        <taxon>Cheliferoidea</taxon>
        <taxon>Chernetidae</taxon>
        <taxon>Cordylochernes</taxon>
    </lineage>
</organism>
<evidence type="ECO:0000256" key="9">
    <source>
        <dbReference type="SAM" id="MobiDB-lite"/>
    </source>
</evidence>
<dbReference type="PANTHER" id="PTHR24126">
    <property type="entry name" value="ANKYRIN REPEAT, PH AND SEC7 DOMAIN CONTAINING PROTEIN SECG-RELATED"/>
    <property type="match status" value="1"/>
</dbReference>
<keyword evidence="5" id="KW-0528">Neurotoxin</keyword>
<evidence type="ECO:0000256" key="6">
    <source>
        <dbReference type="ARBA" id="ARBA00023043"/>
    </source>
</evidence>
<dbReference type="PANTHER" id="PTHR24126:SF14">
    <property type="entry name" value="ANK_REP_REGION DOMAIN-CONTAINING PROTEIN"/>
    <property type="match status" value="1"/>
</dbReference>
<dbReference type="PROSITE" id="PS50297">
    <property type="entry name" value="ANK_REP_REGION"/>
    <property type="match status" value="3"/>
</dbReference>
<evidence type="ECO:0000256" key="4">
    <source>
        <dbReference type="ARBA" id="ARBA00022737"/>
    </source>
</evidence>
<dbReference type="InterPro" id="IPR036770">
    <property type="entry name" value="Ankyrin_rpt-contain_sf"/>
</dbReference>
<feature type="repeat" description="ANK" evidence="8">
    <location>
        <begin position="176"/>
        <end position="208"/>
    </location>
</feature>
<keyword evidence="2" id="KW-0268">Exocytosis</keyword>
<keyword evidence="11" id="KW-1185">Reference proteome</keyword>
<feature type="repeat" description="ANK" evidence="8">
    <location>
        <begin position="39"/>
        <end position="71"/>
    </location>
</feature>
<evidence type="ECO:0000256" key="3">
    <source>
        <dbReference type="ARBA" id="ARBA00022537"/>
    </source>
</evidence>
<proteinExistence type="predicted"/>
<feature type="repeat" description="ANK" evidence="8">
    <location>
        <begin position="106"/>
        <end position="142"/>
    </location>
</feature>
<keyword evidence="6 8" id="KW-0040">ANK repeat</keyword>
<evidence type="ECO:0000256" key="8">
    <source>
        <dbReference type="PROSITE-ProRule" id="PRU00023"/>
    </source>
</evidence>
<keyword evidence="3" id="KW-1052">Target cell membrane</keyword>
<dbReference type="Pfam" id="PF12796">
    <property type="entry name" value="Ank_2"/>
    <property type="match status" value="2"/>
</dbReference>
<evidence type="ECO:0000313" key="11">
    <source>
        <dbReference type="Proteomes" id="UP001235939"/>
    </source>
</evidence>
<evidence type="ECO:0000256" key="2">
    <source>
        <dbReference type="ARBA" id="ARBA00022483"/>
    </source>
</evidence>
<keyword evidence="7" id="KW-1053">Target membrane</keyword>
<sequence>MRTSKGPVEGRWSPNTPPNDKSYLHLIQAGASLNSKDHNGDTPLHFIIRNGYLEISRELIKNGADIHAINLKNMSILITAVTSFKNLDFIRNLLELGVEVDFKDSPGRTALHLTTMEWFNPKRGELMKLLIEFGADVNSRCMNGNTPLMNIALNGKIFEAQILIKSGASIIAEGNYKLNALHHAIEGNHIEMTKFLINSGANVNSKDSLGRTPLHLAAKKSNINMLKILVEAKADIYLKDNKGMIPLAYALQDNSSYAWEDEVSGLKYLLQETRDFDLNQCFSSGSNHSKSIKMMVKYFALHHPISSIPSALFSEEMLSSW</sequence>
<dbReference type="Proteomes" id="UP001235939">
    <property type="component" value="Chromosome 20"/>
</dbReference>
<feature type="region of interest" description="Disordered" evidence="9">
    <location>
        <begin position="1"/>
        <end position="20"/>
    </location>
</feature>
<dbReference type="Gene3D" id="1.25.40.20">
    <property type="entry name" value="Ankyrin repeat-containing domain"/>
    <property type="match status" value="2"/>
</dbReference>
<comment type="subcellular location">
    <subcellularLocation>
        <location evidence="1">Target cell membrane</location>
    </subcellularLocation>
</comment>
<evidence type="ECO:0000313" key="10">
    <source>
        <dbReference type="EMBL" id="UYV81443.1"/>
    </source>
</evidence>
<reference evidence="10 11" key="1">
    <citation type="submission" date="2022-01" db="EMBL/GenBank/DDBJ databases">
        <title>A chromosomal length assembly of Cordylochernes scorpioides.</title>
        <authorList>
            <person name="Zeh D."/>
            <person name="Zeh J."/>
        </authorList>
    </citation>
    <scope>NUCLEOTIDE SEQUENCE [LARGE SCALE GENOMIC DNA]</scope>
    <source>
        <strain evidence="10">IN4F17</strain>
        <tissue evidence="10">Whole Body</tissue>
    </source>
</reference>
<dbReference type="SUPFAM" id="SSF48403">
    <property type="entry name" value="Ankyrin repeat"/>
    <property type="match status" value="1"/>
</dbReference>
<evidence type="ECO:0000256" key="1">
    <source>
        <dbReference type="ARBA" id="ARBA00004175"/>
    </source>
</evidence>
<protein>
    <recommendedName>
        <fullName evidence="12">Ankyrin repeat protein</fullName>
    </recommendedName>
</protein>
<evidence type="ECO:0000256" key="5">
    <source>
        <dbReference type="ARBA" id="ARBA00023028"/>
    </source>
</evidence>
<accession>A0ABY6LK18</accession>
<keyword evidence="4" id="KW-0677">Repeat</keyword>